<dbReference type="Proteomes" id="UP000679260">
    <property type="component" value="Chromosome"/>
</dbReference>
<gene>
    <name evidence="1" type="ORF">VEIS1202513_00150</name>
</gene>
<name>A0ABN5XW97_9FIRM</name>
<dbReference type="EMBL" id="AP022322">
    <property type="protein sequence ID" value="BBU35494.1"/>
    <property type="molecule type" value="Genomic_DNA"/>
</dbReference>
<evidence type="ECO:0000313" key="1">
    <source>
        <dbReference type="EMBL" id="BBU35494.1"/>
    </source>
</evidence>
<evidence type="ECO:0000313" key="2">
    <source>
        <dbReference type="Proteomes" id="UP000679260"/>
    </source>
</evidence>
<proteinExistence type="predicted"/>
<protein>
    <recommendedName>
        <fullName evidence="3">Ribosomal protein L29</fullName>
    </recommendedName>
</protein>
<organism evidence="1 2">
    <name type="scientific">Veillonella orientalis</name>
    <dbReference type="NCBI Taxonomy" id="2682455"/>
    <lineage>
        <taxon>Bacteria</taxon>
        <taxon>Bacillati</taxon>
        <taxon>Bacillota</taxon>
        <taxon>Negativicutes</taxon>
        <taxon>Veillonellales</taxon>
        <taxon>Veillonellaceae</taxon>
        <taxon>Veillonella</taxon>
    </lineage>
</organism>
<accession>A0ABN5XW97</accession>
<evidence type="ECO:0008006" key="3">
    <source>
        <dbReference type="Google" id="ProtNLM"/>
    </source>
</evidence>
<reference evidence="1 2" key="1">
    <citation type="submission" date="2020-01" db="EMBL/GenBank/DDBJ databases">
        <title>Veillonella burapaensis sp. nov., anaerobic, Gram-stain-negative coccus isolated from saliva of a Thai child.</title>
        <authorList>
            <person name="Mashima I."/>
            <person name="Theodorea C."/>
            <person name="Nakazawa F."/>
            <person name="Thaweboon B."/>
            <person name="Thaweboon S."/>
            <person name="Tamai R."/>
            <person name="Kiyoura Y."/>
        </authorList>
    </citation>
    <scope>NUCLEOTIDE SEQUENCE [LARGE SCALE GENOMIC DNA]</scope>
    <source>
        <strain evidence="1 2">S12025-13</strain>
    </source>
</reference>
<sequence>MKTTKNISSRKFDKSKYEELIRLRAKILISKLKIKSKKEINLRDKKEAKNLKAKKQLLLKYSKRENIR</sequence>
<keyword evidence="2" id="KW-1185">Reference proteome</keyword>